<comment type="subcellular location">
    <subcellularLocation>
        <location evidence="1">Membrane</location>
        <topology evidence="1">Multi-pass membrane protein</topology>
    </subcellularLocation>
</comment>
<feature type="transmembrane region" description="Helical" evidence="5">
    <location>
        <begin position="312"/>
        <end position="333"/>
    </location>
</feature>
<feature type="domain" description="Sodium/calcium exchanger membrane region" evidence="6">
    <location>
        <begin position="7"/>
        <end position="163"/>
    </location>
</feature>
<dbReference type="Gene3D" id="1.20.1420.30">
    <property type="entry name" value="NCX, central ion-binding region"/>
    <property type="match status" value="1"/>
</dbReference>
<dbReference type="InterPro" id="IPR004481">
    <property type="entry name" value="K/Na/Ca-exchanger"/>
</dbReference>
<dbReference type="PANTHER" id="PTHR10846">
    <property type="entry name" value="SODIUM/POTASSIUM/CALCIUM EXCHANGER"/>
    <property type="match status" value="1"/>
</dbReference>
<dbReference type="Pfam" id="PF01699">
    <property type="entry name" value="Na_Ca_ex"/>
    <property type="match status" value="2"/>
</dbReference>
<feature type="transmembrane region" description="Helical" evidence="5">
    <location>
        <begin position="106"/>
        <end position="129"/>
    </location>
</feature>
<dbReference type="OrthoDB" id="9794225at2"/>
<dbReference type="AlphaFoldDB" id="A0A5S9IQX4"/>
<evidence type="ECO:0000256" key="5">
    <source>
        <dbReference type="SAM" id="Phobius"/>
    </source>
</evidence>
<gene>
    <name evidence="7" type="ORF">UABAM_04844</name>
</gene>
<evidence type="ECO:0000313" key="8">
    <source>
        <dbReference type="Proteomes" id="UP000326354"/>
    </source>
</evidence>
<dbReference type="GO" id="GO:0005262">
    <property type="term" value="F:calcium channel activity"/>
    <property type="evidence" value="ECO:0007669"/>
    <property type="project" value="TreeGrafter"/>
</dbReference>
<evidence type="ECO:0000259" key="6">
    <source>
        <dbReference type="Pfam" id="PF01699"/>
    </source>
</evidence>
<sequence length="344" mass="37833">MEHVQIWGSFLTAAALIIFAGVKLTTYGDILSERLNLGHAFIGAVLIGWSTSLPELVLSIGTAVYSNAPNITMGNVVGSNLFNIFIIVILDVIYRQGAVLRSVDSRVRLSTILSLIMVCIVGTCLYFNLSQKINISSVDLGFSKLGYDSIVIFAMYVVCMIALFRSDQEQQHTGEKKYSNVSLSTLALKCLFVIGIIVATGLWLSVIAKNINHVYKLDEGFVGSFFLAIVSSLPEVMTCFIAVRMGFNNMAIGTLFGSNIFNMGIIAVCDVFYGEHLFKQFDSSHYIGIVFVVILTFVTLGTLKFKQGKKAYFIGVESMAIAVLYVLAMYTIYDSSWLKMIFGS</sequence>
<evidence type="ECO:0000256" key="1">
    <source>
        <dbReference type="ARBA" id="ARBA00004141"/>
    </source>
</evidence>
<evidence type="ECO:0000256" key="3">
    <source>
        <dbReference type="ARBA" id="ARBA00022989"/>
    </source>
</evidence>
<feature type="transmembrane region" description="Helical" evidence="5">
    <location>
        <begin position="6"/>
        <end position="25"/>
    </location>
</feature>
<keyword evidence="8" id="KW-1185">Reference proteome</keyword>
<dbReference type="GO" id="GO:0005886">
    <property type="term" value="C:plasma membrane"/>
    <property type="evidence" value="ECO:0007669"/>
    <property type="project" value="TreeGrafter"/>
</dbReference>
<dbReference type="GO" id="GO:0008273">
    <property type="term" value="F:calcium, potassium:sodium antiporter activity"/>
    <property type="evidence" value="ECO:0007669"/>
    <property type="project" value="TreeGrafter"/>
</dbReference>
<dbReference type="RefSeq" id="WP_151970514.1">
    <property type="nucleotide sequence ID" value="NZ_AP019860.1"/>
</dbReference>
<dbReference type="PANTHER" id="PTHR10846:SF8">
    <property type="entry name" value="INNER MEMBRANE PROTEIN YRBG"/>
    <property type="match status" value="1"/>
</dbReference>
<feature type="transmembrane region" description="Helical" evidence="5">
    <location>
        <begin position="220"/>
        <end position="243"/>
    </location>
</feature>
<feature type="transmembrane region" description="Helical" evidence="5">
    <location>
        <begin position="250"/>
        <end position="273"/>
    </location>
</feature>
<dbReference type="GO" id="GO:0006874">
    <property type="term" value="P:intracellular calcium ion homeostasis"/>
    <property type="evidence" value="ECO:0007669"/>
    <property type="project" value="TreeGrafter"/>
</dbReference>
<keyword evidence="4 5" id="KW-0472">Membrane</keyword>
<feature type="transmembrane region" description="Helical" evidence="5">
    <location>
        <begin position="186"/>
        <end position="208"/>
    </location>
</feature>
<feature type="transmembrane region" description="Helical" evidence="5">
    <location>
        <begin position="285"/>
        <end position="305"/>
    </location>
</feature>
<evidence type="ECO:0000256" key="4">
    <source>
        <dbReference type="ARBA" id="ARBA00023136"/>
    </source>
</evidence>
<protein>
    <submittedName>
        <fullName evidence="7">Cation transporter</fullName>
    </submittedName>
</protein>
<keyword evidence="3 5" id="KW-1133">Transmembrane helix</keyword>
<organism evidence="7 8">
    <name type="scientific">Uabimicrobium amorphum</name>
    <dbReference type="NCBI Taxonomy" id="2596890"/>
    <lineage>
        <taxon>Bacteria</taxon>
        <taxon>Pseudomonadati</taxon>
        <taxon>Planctomycetota</taxon>
        <taxon>Candidatus Uabimicrobiia</taxon>
        <taxon>Candidatus Uabimicrobiales</taxon>
        <taxon>Candidatus Uabimicrobiaceae</taxon>
        <taxon>Candidatus Uabimicrobium</taxon>
    </lineage>
</organism>
<dbReference type="InterPro" id="IPR044880">
    <property type="entry name" value="NCX_ion-bd_dom_sf"/>
</dbReference>
<dbReference type="KEGG" id="uam:UABAM_04844"/>
<accession>A0A5S9IQX4</accession>
<reference evidence="7 8" key="1">
    <citation type="submission" date="2019-08" db="EMBL/GenBank/DDBJ databases">
        <title>Complete genome sequence of Candidatus Uab amorphum.</title>
        <authorList>
            <person name="Shiratori T."/>
            <person name="Suzuki S."/>
            <person name="Kakizawa Y."/>
            <person name="Ishida K."/>
        </authorList>
    </citation>
    <scope>NUCLEOTIDE SEQUENCE [LARGE SCALE GENOMIC DNA]</scope>
    <source>
        <strain evidence="7 8">SRT547</strain>
    </source>
</reference>
<feature type="transmembrane region" description="Helical" evidence="5">
    <location>
        <begin position="149"/>
        <end position="165"/>
    </location>
</feature>
<proteinExistence type="predicted"/>
<keyword evidence="2 5" id="KW-0812">Transmembrane</keyword>
<dbReference type="Proteomes" id="UP000326354">
    <property type="component" value="Chromosome"/>
</dbReference>
<feature type="domain" description="Sodium/calcium exchanger membrane region" evidence="6">
    <location>
        <begin position="192"/>
        <end position="330"/>
    </location>
</feature>
<dbReference type="EMBL" id="AP019860">
    <property type="protein sequence ID" value="BBM86458.1"/>
    <property type="molecule type" value="Genomic_DNA"/>
</dbReference>
<feature type="transmembrane region" description="Helical" evidence="5">
    <location>
        <begin position="37"/>
        <end position="65"/>
    </location>
</feature>
<evidence type="ECO:0000256" key="2">
    <source>
        <dbReference type="ARBA" id="ARBA00022692"/>
    </source>
</evidence>
<evidence type="ECO:0000313" key="7">
    <source>
        <dbReference type="EMBL" id="BBM86458.1"/>
    </source>
</evidence>
<name>A0A5S9IQX4_UABAM</name>
<feature type="transmembrane region" description="Helical" evidence="5">
    <location>
        <begin position="71"/>
        <end position="94"/>
    </location>
</feature>
<dbReference type="InterPro" id="IPR004837">
    <property type="entry name" value="NaCa_Exmemb"/>
</dbReference>